<keyword evidence="8 11" id="KW-0408">Iron</keyword>
<organism evidence="13 14">
    <name type="scientific">Stichopus japonicus</name>
    <name type="common">Sea cucumber</name>
    <dbReference type="NCBI Taxonomy" id="307972"/>
    <lineage>
        <taxon>Eukaryota</taxon>
        <taxon>Metazoa</taxon>
        <taxon>Echinodermata</taxon>
        <taxon>Eleutherozoa</taxon>
        <taxon>Echinozoa</taxon>
        <taxon>Holothuroidea</taxon>
        <taxon>Aspidochirotacea</taxon>
        <taxon>Aspidochirotida</taxon>
        <taxon>Stichopodidae</taxon>
        <taxon>Apostichopus</taxon>
    </lineage>
</organism>
<evidence type="ECO:0000256" key="6">
    <source>
        <dbReference type="ARBA" id="ARBA00022705"/>
    </source>
</evidence>
<dbReference type="GO" id="GO:0046872">
    <property type="term" value="F:metal ion binding"/>
    <property type="evidence" value="ECO:0007669"/>
    <property type="project" value="UniProtKB-KW"/>
</dbReference>
<feature type="binding site" evidence="11">
    <location>
        <position position="343"/>
    </location>
    <ligand>
        <name>[4Fe-4S] cluster</name>
        <dbReference type="ChEBI" id="CHEBI:49883"/>
    </ligand>
</feature>
<keyword evidence="4 11" id="KW-0004">4Fe-4S</keyword>
<evidence type="ECO:0000256" key="2">
    <source>
        <dbReference type="ARBA" id="ARBA00010564"/>
    </source>
</evidence>
<evidence type="ECO:0000256" key="8">
    <source>
        <dbReference type="ARBA" id="ARBA00023004"/>
    </source>
</evidence>
<comment type="similarity">
    <text evidence="2">Belongs to the eukaryotic-type primase large subunit family.</text>
</comment>
<evidence type="ECO:0000256" key="1">
    <source>
        <dbReference type="ARBA" id="ARBA00001966"/>
    </source>
</evidence>
<evidence type="ECO:0000256" key="3">
    <source>
        <dbReference type="ARBA" id="ARBA00019038"/>
    </source>
</evidence>
<keyword evidence="5" id="KW-0639">Primosome</keyword>
<evidence type="ECO:0000256" key="10">
    <source>
        <dbReference type="ARBA" id="ARBA00023125"/>
    </source>
</evidence>
<dbReference type="GO" id="GO:0003677">
    <property type="term" value="F:DNA binding"/>
    <property type="evidence" value="ECO:0007669"/>
    <property type="project" value="UniProtKB-KW"/>
</dbReference>
<gene>
    <name evidence="13" type="ORF">BSL78_27774</name>
</gene>
<dbReference type="GO" id="GO:0006270">
    <property type="term" value="P:DNA replication initiation"/>
    <property type="evidence" value="ECO:0007669"/>
    <property type="project" value="UniProtKB-ARBA"/>
</dbReference>
<dbReference type="InterPro" id="IPR058560">
    <property type="entry name" value="DNA_primase_C"/>
</dbReference>
<dbReference type="EMBL" id="MRZV01001910">
    <property type="protein sequence ID" value="PIK35401.1"/>
    <property type="molecule type" value="Genomic_DNA"/>
</dbReference>
<keyword evidence="10" id="KW-0238">DNA-binding</keyword>
<dbReference type="Gene3D" id="1.20.930.80">
    <property type="match status" value="1"/>
</dbReference>
<evidence type="ECO:0000313" key="13">
    <source>
        <dbReference type="EMBL" id="PIK35401.1"/>
    </source>
</evidence>
<accession>A0A2G8JI28</accession>
<evidence type="ECO:0000313" key="14">
    <source>
        <dbReference type="Proteomes" id="UP000230750"/>
    </source>
</evidence>
<evidence type="ECO:0000256" key="4">
    <source>
        <dbReference type="ARBA" id="ARBA00022485"/>
    </source>
</evidence>
<keyword evidence="6" id="KW-0235">DNA replication</keyword>
<dbReference type="GO" id="GO:0006269">
    <property type="term" value="P:DNA replication, synthesis of primer"/>
    <property type="evidence" value="ECO:0007669"/>
    <property type="project" value="UniProtKB-KW"/>
</dbReference>
<dbReference type="PANTHER" id="PTHR10537:SF3">
    <property type="entry name" value="DNA PRIMASE LARGE SUBUNIT"/>
    <property type="match status" value="1"/>
</dbReference>
<dbReference type="GO" id="GO:0005658">
    <property type="term" value="C:alpha DNA polymerase:primase complex"/>
    <property type="evidence" value="ECO:0007669"/>
    <property type="project" value="TreeGrafter"/>
</dbReference>
<feature type="domain" description="DNA primase large subunit C-terminal" evidence="12">
    <location>
        <begin position="238"/>
        <end position="410"/>
    </location>
</feature>
<dbReference type="InterPro" id="IPR016558">
    <property type="entry name" value="DNA_primase_lsu_euk"/>
</dbReference>
<keyword evidence="7 11" id="KW-0479">Metal-binding</keyword>
<comment type="cofactor">
    <cofactor evidence="1">
        <name>[4Fe-4S] cluster</name>
        <dbReference type="ChEBI" id="CHEBI:49883"/>
    </cofactor>
</comment>
<dbReference type="Proteomes" id="UP000230750">
    <property type="component" value="Unassembled WGS sequence"/>
</dbReference>
<dbReference type="STRING" id="307972.A0A2G8JI28"/>
<proteinExistence type="inferred from homology"/>
<dbReference type="CDD" id="cd07322">
    <property type="entry name" value="PriL_PriS_Eukaryotic"/>
    <property type="match status" value="1"/>
</dbReference>
<name>A0A2G8JI28_STIJA</name>
<evidence type="ECO:0000256" key="5">
    <source>
        <dbReference type="ARBA" id="ARBA00022515"/>
    </source>
</evidence>
<dbReference type="Pfam" id="PF04104">
    <property type="entry name" value="DNA_primase_lrg"/>
    <property type="match status" value="1"/>
</dbReference>
<dbReference type="OrthoDB" id="421393at2759"/>
<feature type="binding site" evidence="11">
    <location>
        <position position="326"/>
    </location>
    <ligand>
        <name>[4Fe-4S] cluster</name>
        <dbReference type="ChEBI" id="CHEBI:49883"/>
    </ligand>
</feature>
<dbReference type="AlphaFoldDB" id="A0A2G8JI28"/>
<feature type="binding site" evidence="11">
    <location>
        <position position="383"/>
    </location>
    <ligand>
        <name>[4Fe-4S] cluster</name>
        <dbReference type="ChEBI" id="CHEBI:49883"/>
    </ligand>
</feature>
<dbReference type="Pfam" id="PF26466">
    <property type="entry name" value="DNA_primase_lrg_N"/>
    <property type="match status" value="1"/>
</dbReference>
<dbReference type="FunFam" id="1.20.930.80:FF:000001">
    <property type="entry name" value="DNA primase large subunit"/>
    <property type="match status" value="1"/>
</dbReference>
<sequence>MAVTRLKVLKQVENIGIKFVKGREEYRNVMEKELRKLMPIAIPKNHKVDDEYEERRRDHISHFILRLAYCRSEDLRRWFIAQELDLFRFRFLQENKTSITQFLRDNNLHYTPISMEEKTNLGDKFVKASYALTQATIEHIDFYKVPFTEALDLVKGRKVYIAKGYAYVPHNDLVSIVMSAFRAHLSHALALTARAVPSLEEDNRLLPMLSNISKQYLGEDYSNKNTKTGSIALEDIDNLAKTSYPLCMRQLHSALREDHHLKHGGRQQYGLFIKGLGLTMEQALKFWRMEFSKKMDGDKFEKQYAYNIRHNFGKEGKRVNYTPYSCMKIIMGTPPGAGDNHGCPFRHTDIKLLKQRLASYKVPTSGIEQIADLVKGYHYQLACTKYFELTHNLDKDEASTLSLQHPNQYFDASREILSGKQKDRDTWRVCENTWGFDEAKRSIHEENPRAAKD</sequence>
<comment type="caution">
    <text evidence="13">The sequence shown here is derived from an EMBL/GenBank/DDBJ whole genome shotgun (WGS) entry which is preliminary data.</text>
</comment>
<dbReference type="PANTHER" id="PTHR10537">
    <property type="entry name" value="DNA PRIMASE LARGE SUBUNIT"/>
    <property type="match status" value="1"/>
</dbReference>
<evidence type="ECO:0000256" key="7">
    <source>
        <dbReference type="ARBA" id="ARBA00022723"/>
    </source>
</evidence>
<evidence type="ECO:0000256" key="11">
    <source>
        <dbReference type="PIRSR" id="PIRSR009449-1"/>
    </source>
</evidence>
<protein>
    <recommendedName>
        <fullName evidence="3">DNA primase large subunit</fullName>
    </recommendedName>
</protein>
<keyword evidence="9 11" id="KW-0411">Iron-sulfur</keyword>
<reference evidence="13 14" key="1">
    <citation type="journal article" date="2017" name="PLoS Biol.">
        <title>The sea cucumber genome provides insights into morphological evolution and visceral regeneration.</title>
        <authorList>
            <person name="Zhang X."/>
            <person name="Sun L."/>
            <person name="Yuan J."/>
            <person name="Sun Y."/>
            <person name="Gao Y."/>
            <person name="Zhang L."/>
            <person name="Li S."/>
            <person name="Dai H."/>
            <person name="Hamel J.F."/>
            <person name="Liu C."/>
            <person name="Yu Y."/>
            <person name="Liu S."/>
            <person name="Lin W."/>
            <person name="Guo K."/>
            <person name="Jin S."/>
            <person name="Xu P."/>
            <person name="Storey K.B."/>
            <person name="Huan P."/>
            <person name="Zhang T."/>
            <person name="Zhou Y."/>
            <person name="Zhang J."/>
            <person name="Lin C."/>
            <person name="Li X."/>
            <person name="Xing L."/>
            <person name="Huo D."/>
            <person name="Sun M."/>
            <person name="Wang L."/>
            <person name="Mercier A."/>
            <person name="Li F."/>
            <person name="Yang H."/>
            <person name="Xiang J."/>
        </authorList>
    </citation>
    <scope>NUCLEOTIDE SEQUENCE [LARGE SCALE GENOMIC DNA]</scope>
    <source>
        <strain evidence="13">Shaxun</strain>
        <tissue evidence="13">Muscle</tissue>
    </source>
</reference>
<dbReference type="InterPro" id="IPR007238">
    <property type="entry name" value="DNA_primase_lsu_euk/arc"/>
</dbReference>
<dbReference type="PIRSF" id="PIRSF009449">
    <property type="entry name" value="DNA_primase_large_subunit"/>
    <property type="match status" value="1"/>
</dbReference>
<dbReference type="GO" id="GO:0051539">
    <property type="term" value="F:4 iron, 4 sulfur cluster binding"/>
    <property type="evidence" value="ECO:0007669"/>
    <property type="project" value="UniProtKB-KW"/>
</dbReference>
<evidence type="ECO:0000259" key="12">
    <source>
        <dbReference type="Pfam" id="PF04104"/>
    </source>
</evidence>
<evidence type="ECO:0000256" key="9">
    <source>
        <dbReference type="ARBA" id="ARBA00023014"/>
    </source>
</evidence>
<feature type="binding site" evidence="11">
    <location>
        <position position="247"/>
    </location>
    <ligand>
        <name>[4Fe-4S] cluster</name>
        <dbReference type="ChEBI" id="CHEBI:49883"/>
    </ligand>
</feature>
<keyword evidence="14" id="KW-1185">Reference proteome</keyword>